<keyword evidence="2" id="KW-0472">Membrane</keyword>
<dbReference type="AlphaFoldDB" id="A0A8E2DV31"/>
<feature type="transmembrane region" description="Helical" evidence="2">
    <location>
        <begin position="198"/>
        <end position="220"/>
    </location>
</feature>
<organism evidence="3 4">
    <name type="scientific">Obba rivulosa</name>
    <dbReference type="NCBI Taxonomy" id="1052685"/>
    <lineage>
        <taxon>Eukaryota</taxon>
        <taxon>Fungi</taxon>
        <taxon>Dikarya</taxon>
        <taxon>Basidiomycota</taxon>
        <taxon>Agaricomycotina</taxon>
        <taxon>Agaricomycetes</taxon>
        <taxon>Polyporales</taxon>
        <taxon>Gelatoporiaceae</taxon>
        <taxon>Obba</taxon>
    </lineage>
</organism>
<feature type="region of interest" description="Disordered" evidence="1">
    <location>
        <begin position="1"/>
        <end position="33"/>
    </location>
</feature>
<gene>
    <name evidence="3" type="ORF">OBBRIDRAFT_787116</name>
</gene>
<feature type="region of interest" description="Disordered" evidence="1">
    <location>
        <begin position="54"/>
        <end position="84"/>
    </location>
</feature>
<dbReference type="OrthoDB" id="2553651at2759"/>
<proteinExistence type="predicted"/>
<feature type="transmembrane region" description="Helical" evidence="2">
    <location>
        <begin position="145"/>
        <end position="163"/>
    </location>
</feature>
<keyword evidence="2" id="KW-1133">Transmembrane helix</keyword>
<dbReference type="Proteomes" id="UP000250043">
    <property type="component" value="Unassembled WGS sequence"/>
</dbReference>
<dbReference type="EMBL" id="KV722330">
    <property type="protein sequence ID" value="OCH96559.1"/>
    <property type="molecule type" value="Genomic_DNA"/>
</dbReference>
<sequence>MSYASIAAQNAPPPSQQPQPDPAFLTTEPPSADNIADDAAKINVVAPDFKEHPATTTSLTDVPADAEITSLPSSSNKKHNAKDKARRYVHEAEQEGFHLYYVAKHYLLRPGVAGGLLGLLNLGLLTGAGYTYYTKPHLRRDTRAIVSTVAAFLTLAGAESYAAEKYRITPRGQEAERKARKEGSALYRCAREHILRPGVLGGLLGAVNAGVLGTVGYFAYTNWDRPHWDRRLVSAVSVGLLTLWSGEGYVAERYRQKHH</sequence>
<accession>A0A8E2DV31</accession>
<keyword evidence="2" id="KW-0812">Transmembrane</keyword>
<reference evidence="3 4" key="1">
    <citation type="submission" date="2016-07" db="EMBL/GenBank/DDBJ databases">
        <title>Draft genome of the white-rot fungus Obba rivulosa 3A-2.</title>
        <authorList>
            <consortium name="DOE Joint Genome Institute"/>
            <person name="Miettinen O."/>
            <person name="Riley R."/>
            <person name="Acob R."/>
            <person name="Barry K."/>
            <person name="Cullen D."/>
            <person name="De Vries R."/>
            <person name="Hainaut M."/>
            <person name="Hatakka A."/>
            <person name="Henrissat B."/>
            <person name="Hilden K."/>
            <person name="Kuo R."/>
            <person name="Labutti K."/>
            <person name="Lipzen A."/>
            <person name="Makela M.R."/>
            <person name="Sandor L."/>
            <person name="Spatafora J.W."/>
            <person name="Grigoriev I.V."/>
            <person name="Hibbett D.S."/>
        </authorList>
    </citation>
    <scope>NUCLEOTIDE SEQUENCE [LARGE SCALE GENOMIC DNA]</scope>
    <source>
        <strain evidence="3 4">3A-2</strain>
    </source>
</reference>
<name>A0A8E2DV31_9APHY</name>
<evidence type="ECO:0000313" key="3">
    <source>
        <dbReference type="EMBL" id="OCH96559.1"/>
    </source>
</evidence>
<evidence type="ECO:0000256" key="1">
    <source>
        <dbReference type="SAM" id="MobiDB-lite"/>
    </source>
</evidence>
<evidence type="ECO:0000256" key="2">
    <source>
        <dbReference type="SAM" id="Phobius"/>
    </source>
</evidence>
<protein>
    <submittedName>
        <fullName evidence="3">Uncharacterized protein</fullName>
    </submittedName>
</protein>
<feature type="transmembrane region" description="Helical" evidence="2">
    <location>
        <begin position="112"/>
        <end position="133"/>
    </location>
</feature>
<evidence type="ECO:0000313" key="4">
    <source>
        <dbReference type="Proteomes" id="UP000250043"/>
    </source>
</evidence>
<keyword evidence="4" id="KW-1185">Reference proteome</keyword>
<feature type="compositionally biased region" description="Pro residues" evidence="1">
    <location>
        <begin position="11"/>
        <end position="21"/>
    </location>
</feature>